<keyword evidence="1" id="KW-0732">Signal</keyword>
<dbReference type="SUPFAM" id="SSF47565">
    <property type="entry name" value="Insect pheromone/odorant-binding proteins"/>
    <property type="match status" value="1"/>
</dbReference>
<gene>
    <name evidence="2" type="ORF">HCN44_010296</name>
</gene>
<comment type="caution">
    <text evidence="2">The sequence shown here is derived from an EMBL/GenBank/DDBJ whole genome shotgun (WGS) entry which is preliminary data.</text>
</comment>
<evidence type="ECO:0000313" key="2">
    <source>
        <dbReference type="EMBL" id="KAF7993701.1"/>
    </source>
</evidence>
<dbReference type="InterPro" id="IPR006170">
    <property type="entry name" value="PBP/GOBP"/>
</dbReference>
<proteinExistence type="predicted"/>
<protein>
    <recommendedName>
        <fullName evidence="4">Odorant-binding protein</fullName>
    </recommendedName>
</protein>
<dbReference type="GO" id="GO:0005549">
    <property type="term" value="F:odorant binding"/>
    <property type="evidence" value="ECO:0007669"/>
    <property type="project" value="InterPro"/>
</dbReference>
<accession>A0A834XVQ9</accession>
<dbReference type="InterPro" id="IPR036728">
    <property type="entry name" value="PBP_GOBP_sf"/>
</dbReference>
<evidence type="ECO:0000313" key="3">
    <source>
        <dbReference type="Proteomes" id="UP000639338"/>
    </source>
</evidence>
<reference evidence="2 3" key="1">
    <citation type="submission" date="2020-08" db="EMBL/GenBank/DDBJ databases">
        <title>Aphidius gifuensis genome sequencing and assembly.</title>
        <authorList>
            <person name="Du Z."/>
        </authorList>
    </citation>
    <scope>NUCLEOTIDE SEQUENCE [LARGE SCALE GENOMIC DNA]</scope>
    <source>
        <strain evidence="2">YNYX2018</strain>
        <tissue evidence="2">Adults</tissue>
    </source>
</reference>
<dbReference type="Proteomes" id="UP000639338">
    <property type="component" value="Unassembled WGS sequence"/>
</dbReference>
<sequence>MDKLIGLSLFFTLVSSSAIMEDLAIVRICNATDSVDISILNDYMLNHDFNTLENHQLRQLSCFLLCIYSEYNWMDHHGSFKIHNIKSWMHRAKLPTDHIEILLKRCITSELTDPCTRARHFTECFWSNHQVKL</sequence>
<dbReference type="CDD" id="cd23992">
    <property type="entry name" value="PBP_GOBP"/>
    <property type="match status" value="1"/>
</dbReference>
<dbReference type="Gene3D" id="1.10.238.20">
    <property type="entry name" value="Pheromone/general odorant binding protein domain"/>
    <property type="match status" value="1"/>
</dbReference>
<dbReference type="AlphaFoldDB" id="A0A834XVQ9"/>
<feature type="chain" id="PRO_5033016317" description="Odorant-binding protein" evidence="1">
    <location>
        <begin position="17"/>
        <end position="133"/>
    </location>
</feature>
<dbReference type="Pfam" id="PF01395">
    <property type="entry name" value="PBP_GOBP"/>
    <property type="match status" value="1"/>
</dbReference>
<dbReference type="EMBL" id="JACMRX010000003">
    <property type="protein sequence ID" value="KAF7993701.1"/>
    <property type="molecule type" value="Genomic_DNA"/>
</dbReference>
<feature type="signal peptide" evidence="1">
    <location>
        <begin position="1"/>
        <end position="16"/>
    </location>
</feature>
<organism evidence="2 3">
    <name type="scientific">Aphidius gifuensis</name>
    <name type="common">Parasitoid wasp</name>
    <dbReference type="NCBI Taxonomy" id="684658"/>
    <lineage>
        <taxon>Eukaryota</taxon>
        <taxon>Metazoa</taxon>
        <taxon>Ecdysozoa</taxon>
        <taxon>Arthropoda</taxon>
        <taxon>Hexapoda</taxon>
        <taxon>Insecta</taxon>
        <taxon>Pterygota</taxon>
        <taxon>Neoptera</taxon>
        <taxon>Endopterygota</taxon>
        <taxon>Hymenoptera</taxon>
        <taxon>Apocrita</taxon>
        <taxon>Ichneumonoidea</taxon>
        <taxon>Braconidae</taxon>
        <taxon>Aphidiinae</taxon>
        <taxon>Aphidius</taxon>
    </lineage>
</organism>
<keyword evidence="3" id="KW-1185">Reference proteome</keyword>
<evidence type="ECO:0008006" key="4">
    <source>
        <dbReference type="Google" id="ProtNLM"/>
    </source>
</evidence>
<evidence type="ECO:0000256" key="1">
    <source>
        <dbReference type="SAM" id="SignalP"/>
    </source>
</evidence>
<dbReference type="OrthoDB" id="6621861at2759"/>
<name>A0A834XVQ9_APHGI</name>